<proteinExistence type="inferred from homology"/>
<evidence type="ECO:0000256" key="1">
    <source>
        <dbReference type="ARBA" id="ARBA00001933"/>
    </source>
</evidence>
<dbReference type="EMBL" id="GG745357">
    <property type="protein sequence ID" value="KNE68636.1"/>
    <property type="molecule type" value="Genomic_DNA"/>
</dbReference>
<evidence type="ECO:0000313" key="6">
    <source>
        <dbReference type="EMBL" id="KNE68636.1"/>
    </source>
</evidence>
<keyword evidence="4" id="KW-0808">Transferase</keyword>
<keyword evidence="5" id="KW-0663">Pyridoxal phosphate</keyword>
<dbReference type="OrthoDB" id="5576292at2759"/>
<evidence type="ECO:0000313" key="7">
    <source>
        <dbReference type="Proteomes" id="UP000054350"/>
    </source>
</evidence>
<dbReference type="VEuPathDB" id="FungiDB:AMAG_12802"/>
<dbReference type="Gene3D" id="3.40.640.10">
    <property type="entry name" value="Type I PLP-dependent aspartate aminotransferase-like (Major domain)"/>
    <property type="match status" value="1"/>
</dbReference>
<keyword evidence="3" id="KW-0032">Aminotransferase</keyword>
<comment type="similarity">
    <text evidence="2">Belongs to the class-III pyridoxal-phosphate-dependent aminotransferase family.</text>
</comment>
<dbReference type="InterPro" id="IPR015424">
    <property type="entry name" value="PyrdxlP-dep_Trfase"/>
</dbReference>
<dbReference type="GO" id="GO:0042802">
    <property type="term" value="F:identical protein binding"/>
    <property type="evidence" value="ECO:0007669"/>
    <property type="project" value="TreeGrafter"/>
</dbReference>
<protein>
    <recommendedName>
        <fullName evidence="8">Acetylornithine transaminase</fullName>
    </recommendedName>
</protein>
<organism evidence="6 7">
    <name type="scientific">Allomyces macrogynus (strain ATCC 38327)</name>
    <name type="common">Allomyces javanicus var. macrogynus</name>
    <dbReference type="NCBI Taxonomy" id="578462"/>
    <lineage>
        <taxon>Eukaryota</taxon>
        <taxon>Fungi</taxon>
        <taxon>Fungi incertae sedis</taxon>
        <taxon>Blastocladiomycota</taxon>
        <taxon>Blastocladiomycetes</taxon>
        <taxon>Blastocladiales</taxon>
        <taxon>Blastocladiaceae</taxon>
        <taxon>Allomyces</taxon>
    </lineage>
</organism>
<dbReference type="PANTHER" id="PTHR11986:SF79">
    <property type="entry name" value="ACETYLORNITHINE AMINOTRANSFERASE, MITOCHONDRIAL"/>
    <property type="match status" value="1"/>
</dbReference>
<dbReference type="Proteomes" id="UP000054350">
    <property type="component" value="Unassembled WGS sequence"/>
</dbReference>
<dbReference type="PANTHER" id="PTHR11986">
    <property type="entry name" value="AMINOTRANSFERASE CLASS III"/>
    <property type="match status" value="1"/>
</dbReference>
<dbReference type="eggNOG" id="KOG1401">
    <property type="taxonomic scope" value="Eukaryota"/>
</dbReference>
<dbReference type="SUPFAM" id="SSF53383">
    <property type="entry name" value="PLP-dependent transferases"/>
    <property type="match status" value="1"/>
</dbReference>
<evidence type="ECO:0008006" key="8">
    <source>
        <dbReference type="Google" id="ProtNLM"/>
    </source>
</evidence>
<evidence type="ECO:0000256" key="5">
    <source>
        <dbReference type="ARBA" id="ARBA00022898"/>
    </source>
</evidence>
<dbReference type="Gene3D" id="3.90.1150.10">
    <property type="entry name" value="Aspartate Aminotransferase, domain 1"/>
    <property type="match status" value="1"/>
</dbReference>
<reference evidence="7" key="2">
    <citation type="submission" date="2009-11" db="EMBL/GenBank/DDBJ databases">
        <title>The Genome Sequence of Allomyces macrogynus strain ATCC 38327.</title>
        <authorList>
            <consortium name="The Broad Institute Genome Sequencing Platform"/>
            <person name="Russ C."/>
            <person name="Cuomo C."/>
            <person name="Shea T."/>
            <person name="Young S.K."/>
            <person name="Zeng Q."/>
            <person name="Koehrsen M."/>
            <person name="Haas B."/>
            <person name="Borodovsky M."/>
            <person name="Guigo R."/>
            <person name="Alvarado L."/>
            <person name="Berlin A."/>
            <person name="Borenstein D."/>
            <person name="Chen Z."/>
            <person name="Engels R."/>
            <person name="Freedman E."/>
            <person name="Gellesch M."/>
            <person name="Goldberg J."/>
            <person name="Griggs A."/>
            <person name="Gujja S."/>
            <person name="Heiman D."/>
            <person name="Hepburn T."/>
            <person name="Howarth C."/>
            <person name="Jen D."/>
            <person name="Larson L."/>
            <person name="Lewis B."/>
            <person name="Mehta T."/>
            <person name="Park D."/>
            <person name="Pearson M."/>
            <person name="Roberts A."/>
            <person name="Saif S."/>
            <person name="Shenoy N."/>
            <person name="Sisk P."/>
            <person name="Stolte C."/>
            <person name="Sykes S."/>
            <person name="Walk T."/>
            <person name="White J."/>
            <person name="Yandava C."/>
            <person name="Burger G."/>
            <person name="Gray M.W."/>
            <person name="Holland P.W.H."/>
            <person name="King N."/>
            <person name="Lang F.B.F."/>
            <person name="Roger A.J."/>
            <person name="Ruiz-Trillo I."/>
            <person name="Lander E."/>
            <person name="Nusbaum C."/>
        </authorList>
    </citation>
    <scope>NUCLEOTIDE SEQUENCE [LARGE SCALE GENOMIC DNA]</scope>
    <source>
        <strain evidence="7">ATCC 38327</strain>
    </source>
</reference>
<keyword evidence="7" id="KW-1185">Reference proteome</keyword>
<reference evidence="6 7" key="1">
    <citation type="submission" date="2009-11" db="EMBL/GenBank/DDBJ databases">
        <title>Annotation of Allomyces macrogynus ATCC 38327.</title>
        <authorList>
            <consortium name="The Broad Institute Genome Sequencing Platform"/>
            <person name="Russ C."/>
            <person name="Cuomo C."/>
            <person name="Burger G."/>
            <person name="Gray M.W."/>
            <person name="Holland P.W.H."/>
            <person name="King N."/>
            <person name="Lang F.B.F."/>
            <person name="Roger A.J."/>
            <person name="Ruiz-Trillo I."/>
            <person name="Young S.K."/>
            <person name="Zeng Q."/>
            <person name="Gargeya S."/>
            <person name="Fitzgerald M."/>
            <person name="Haas B."/>
            <person name="Abouelleil A."/>
            <person name="Alvarado L."/>
            <person name="Arachchi H.M."/>
            <person name="Berlin A."/>
            <person name="Chapman S.B."/>
            <person name="Gearin G."/>
            <person name="Goldberg J."/>
            <person name="Griggs A."/>
            <person name="Gujja S."/>
            <person name="Hansen M."/>
            <person name="Heiman D."/>
            <person name="Howarth C."/>
            <person name="Larimer J."/>
            <person name="Lui A."/>
            <person name="MacDonald P.J.P."/>
            <person name="McCowen C."/>
            <person name="Montmayeur A."/>
            <person name="Murphy C."/>
            <person name="Neiman D."/>
            <person name="Pearson M."/>
            <person name="Priest M."/>
            <person name="Roberts A."/>
            <person name="Saif S."/>
            <person name="Shea T."/>
            <person name="Sisk P."/>
            <person name="Stolte C."/>
            <person name="Sykes S."/>
            <person name="Wortman J."/>
            <person name="Nusbaum C."/>
            <person name="Birren B."/>
        </authorList>
    </citation>
    <scope>NUCLEOTIDE SEQUENCE [LARGE SCALE GENOMIC DNA]</scope>
    <source>
        <strain evidence="6 7">ATCC 38327</strain>
    </source>
</reference>
<evidence type="ECO:0000256" key="2">
    <source>
        <dbReference type="ARBA" id="ARBA00008954"/>
    </source>
</evidence>
<dbReference type="GO" id="GO:0030170">
    <property type="term" value="F:pyridoxal phosphate binding"/>
    <property type="evidence" value="ECO:0007669"/>
    <property type="project" value="InterPro"/>
</dbReference>
<dbReference type="InterPro" id="IPR015422">
    <property type="entry name" value="PyrdxlP-dep_Trfase_small"/>
</dbReference>
<dbReference type="InterPro" id="IPR015421">
    <property type="entry name" value="PyrdxlP-dep_Trfase_major"/>
</dbReference>
<sequence length="171" mass="18229">MIPASTLASITARAAARAVSKAPRRALLAAATVASRTQFARHQSTATTTSPAHLIPLYGRPEDVVLTHGKGALLWDSKGREYIDLTAGIAVCSLGHADAQVAEVLADQASKLVHVSNLFRNPWAEQLADQLVESAKRDYLPESEQVTLEEGNALSSVFFCNSGFDNPTTVT</sequence>
<name>A0A0L0T1J9_ALLM3</name>
<dbReference type="GO" id="GO:0005759">
    <property type="term" value="C:mitochondrial matrix"/>
    <property type="evidence" value="ECO:0007669"/>
    <property type="project" value="TreeGrafter"/>
</dbReference>
<evidence type="ECO:0000256" key="3">
    <source>
        <dbReference type="ARBA" id="ARBA00022576"/>
    </source>
</evidence>
<dbReference type="AlphaFoldDB" id="A0A0L0T1J9"/>
<dbReference type="GO" id="GO:0008483">
    <property type="term" value="F:transaminase activity"/>
    <property type="evidence" value="ECO:0007669"/>
    <property type="project" value="UniProtKB-KW"/>
</dbReference>
<dbReference type="STRING" id="578462.A0A0L0T1J9"/>
<evidence type="ECO:0000256" key="4">
    <source>
        <dbReference type="ARBA" id="ARBA00022679"/>
    </source>
</evidence>
<dbReference type="InterPro" id="IPR005814">
    <property type="entry name" value="Aminotrans_3"/>
</dbReference>
<gene>
    <name evidence="6" type="ORF">AMAG_12802</name>
</gene>
<dbReference type="InterPro" id="IPR050103">
    <property type="entry name" value="Class-III_PLP-dep_AT"/>
</dbReference>
<accession>A0A0L0T1J9</accession>
<dbReference type="Pfam" id="PF00202">
    <property type="entry name" value="Aminotran_3"/>
    <property type="match status" value="1"/>
</dbReference>
<comment type="cofactor">
    <cofactor evidence="1">
        <name>pyridoxal 5'-phosphate</name>
        <dbReference type="ChEBI" id="CHEBI:597326"/>
    </cofactor>
</comment>